<comment type="caution">
    <text evidence="7">The sequence shown here is derived from an EMBL/GenBank/DDBJ whole genome shotgun (WGS) entry which is preliminary data.</text>
</comment>
<dbReference type="AlphaFoldDB" id="A0A218WSL3"/>
<gene>
    <name evidence="7" type="ORF">CDL15_Pgr021313</name>
    <name evidence="8" type="ORF">CRG98_004499</name>
</gene>
<feature type="domain" description="HTH La-type RNA-binding" evidence="6">
    <location>
        <begin position="391"/>
        <end position="480"/>
    </location>
</feature>
<dbReference type="CDD" id="cd07323">
    <property type="entry name" value="LAM"/>
    <property type="match status" value="1"/>
</dbReference>
<feature type="region of interest" description="Disordered" evidence="5">
    <location>
        <begin position="1"/>
        <end position="347"/>
    </location>
</feature>
<feature type="compositionally biased region" description="Pro residues" evidence="5">
    <location>
        <begin position="329"/>
        <end position="347"/>
    </location>
</feature>
<feature type="compositionally biased region" description="Polar residues" evidence="5">
    <location>
        <begin position="161"/>
        <end position="173"/>
    </location>
</feature>
<dbReference type="InterPro" id="IPR036390">
    <property type="entry name" value="WH_DNA-bd_sf"/>
</dbReference>
<evidence type="ECO:0000313" key="7">
    <source>
        <dbReference type="EMBL" id="OWM74962.1"/>
    </source>
</evidence>
<feature type="compositionally biased region" description="Low complexity" evidence="5">
    <location>
        <begin position="88"/>
        <end position="103"/>
    </location>
</feature>
<dbReference type="GO" id="GO:1990904">
    <property type="term" value="C:ribonucleoprotein complex"/>
    <property type="evidence" value="ECO:0007669"/>
    <property type="project" value="InterPro"/>
</dbReference>
<keyword evidence="10" id="KW-1185">Reference proteome</keyword>
<dbReference type="Proteomes" id="UP000233551">
    <property type="component" value="Unassembled WGS sequence"/>
</dbReference>
<dbReference type="PROSITE" id="PS50961">
    <property type="entry name" value="HTH_LA"/>
    <property type="match status" value="1"/>
</dbReference>
<dbReference type="GO" id="GO:0003723">
    <property type="term" value="F:RNA binding"/>
    <property type="evidence" value="ECO:0007669"/>
    <property type="project" value="UniProtKB-UniRule"/>
</dbReference>
<evidence type="ECO:0000259" key="6">
    <source>
        <dbReference type="PROSITE" id="PS50961"/>
    </source>
</evidence>
<protein>
    <recommendedName>
        <fullName evidence="6">HTH La-type RNA-binding domain-containing protein</fullName>
    </recommendedName>
</protein>
<feature type="compositionally biased region" description="Low complexity" evidence="5">
    <location>
        <begin position="1"/>
        <end position="16"/>
    </location>
</feature>
<dbReference type="InterPro" id="IPR036388">
    <property type="entry name" value="WH-like_DNA-bd_sf"/>
</dbReference>
<dbReference type="GO" id="GO:0006396">
    <property type="term" value="P:RNA processing"/>
    <property type="evidence" value="ECO:0007669"/>
    <property type="project" value="InterPro"/>
</dbReference>
<evidence type="ECO:0000256" key="1">
    <source>
        <dbReference type="ARBA" id="ARBA00004123"/>
    </source>
</evidence>
<reference evidence="9" key="1">
    <citation type="journal article" date="2017" name="Plant J.">
        <title>The pomegranate (Punica granatum L.) genome and the genomics of punicalagin biosynthesis.</title>
        <authorList>
            <person name="Qin G."/>
            <person name="Xu C."/>
            <person name="Ming R."/>
            <person name="Tang H."/>
            <person name="Guyot R."/>
            <person name="Kramer E.M."/>
            <person name="Hu Y."/>
            <person name="Yi X."/>
            <person name="Qi Y."/>
            <person name="Xu X."/>
            <person name="Gao Z."/>
            <person name="Pan H."/>
            <person name="Jian J."/>
            <person name="Tian Y."/>
            <person name="Yue Z."/>
            <person name="Xu Y."/>
        </authorList>
    </citation>
    <scope>NUCLEOTIDE SEQUENCE [LARGE SCALE GENOMIC DNA]</scope>
    <source>
        <strain evidence="9">cv. Dabenzi</strain>
    </source>
</reference>
<evidence type="ECO:0000256" key="5">
    <source>
        <dbReference type="SAM" id="MobiDB-lite"/>
    </source>
</evidence>
<feature type="compositionally biased region" description="Pro residues" evidence="5">
    <location>
        <begin position="219"/>
        <end position="246"/>
    </location>
</feature>
<dbReference type="PRINTS" id="PR00302">
    <property type="entry name" value="LUPUSLA"/>
</dbReference>
<dbReference type="SMART" id="SM00715">
    <property type="entry name" value="LA"/>
    <property type="match status" value="1"/>
</dbReference>
<feature type="compositionally biased region" description="Polar residues" evidence="5">
    <location>
        <begin position="530"/>
        <end position="539"/>
    </location>
</feature>
<dbReference type="GeneID" id="116213695"/>
<dbReference type="InterPro" id="IPR045180">
    <property type="entry name" value="La_dom_prot"/>
</dbReference>
<sequence>MAMTADSSSNHHSPSSGGDGGNSPHVRRKHLPSPWAQVVRGELEPSPAANQPQSPPPQLSTSPPAPAAAPEQGSSSPPLQADGVHVGAESSESEANSSNAASARPKKPAWSKPPPGDGSTATTADAGPLMGDAVSWPELSKAARPVPRAGAPDSSSPPPSRTVTEGSNSNSQAPAAVTNPPRRQAHSTNNPNPNPTPHPTVPARQRPNKQRGGGGGSGHPPPVQPIPPPPPPPPFPLFSVPPPNPYPNLLSPGTGPSVREHSANWEGSRPLGRFPSQPRPINEHRNFSRRGSFGSHTRGEGQRDRGNYGSGRDVNAQSHRANSRSYMRSPPPPPPPNPPPFLHPPPPGRPFMTPVPYTDMGPLYYPPVPMDPFRGGMLFANGPPLPVFYPVTEPHPLPVSLVRQIEYYFSDDNLAKDEFLKSNMDSEGWVPISLIAGFPRVKTMTTDAQLILNCLKASTLVEVQDEKVRRRNEWMKWVRAPGQFSSEGGSPSFAGSSQNTLAASLQNMAMVEAAADSSSTSPPVHPEEQNIGNTDSSHS</sequence>
<reference evidence="8 10" key="3">
    <citation type="submission" date="2017-11" db="EMBL/GenBank/DDBJ databases">
        <title>De-novo sequencing of pomegranate (Punica granatum L.) genome.</title>
        <authorList>
            <person name="Akparov Z."/>
            <person name="Amiraslanov A."/>
            <person name="Hajiyeva S."/>
            <person name="Abbasov M."/>
            <person name="Kaur K."/>
            <person name="Hamwieh A."/>
            <person name="Solovyev V."/>
            <person name="Salamov A."/>
            <person name="Braich B."/>
            <person name="Kosarev P."/>
            <person name="Mahmoud A."/>
            <person name="Hajiyev E."/>
            <person name="Babayeva S."/>
            <person name="Izzatullayeva V."/>
            <person name="Mammadov A."/>
            <person name="Mammadov A."/>
            <person name="Sharifova S."/>
            <person name="Ojaghi J."/>
            <person name="Eynullazada K."/>
            <person name="Bayramov B."/>
            <person name="Abdulazimova A."/>
            <person name="Shahmuradov I."/>
        </authorList>
    </citation>
    <scope>NUCLEOTIDE SEQUENCE [LARGE SCALE GENOMIC DNA]</scope>
    <source>
        <strain evidence="8">AG2017</strain>
        <strain evidence="10">cv. AG2017</strain>
        <tissue evidence="8">Leaf</tissue>
    </source>
</reference>
<keyword evidence="3" id="KW-0539">Nucleus</keyword>
<evidence type="ECO:0000313" key="9">
    <source>
        <dbReference type="Proteomes" id="UP000197138"/>
    </source>
</evidence>
<organism evidence="7 9">
    <name type="scientific">Punica granatum</name>
    <name type="common">Pomegranate</name>
    <dbReference type="NCBI Taxonomy" id="22663"/>
    <lineage>
        <taxon>Eukaryota</taxon>
        <taxon>Viridiplantae</taxon>
        <taxon>Streptophyta</taxon>
        <taxon>Embryophyta</taxon>
        <taxon>Tracheophyta</taxon>
        <taxon>Spermatophyta</taxon>
        <taxon>Magnoliopsida</taxon>
        <taxon>eudicotyledons</taxon>
        <taxon>Gunneridae</taxon>
        <taxon>Pentapetalae</taxon>
        <taxon>rosids</taxon>
        <taxon>malvids</taxon>
        <taxon>Myrtales</taxon>
        <taxon>Lythraceae</taxon>
        <taxon>Punica</taxon>
    </lineage>
</organism>
<dbReference type="InterPro" id="IPR002344">
    <property type="entry name" value="Lupus_La"/>
</dbReference>
<evidence type="ECO:0000313" key="8">
    <source>
        <dbReference type="EMBL" id="PKI75164.1"/>
    </source>
</evidence>
<dbReference type="Gene3D" id="1.10.10.10">
    <property type="entry name" value="Winged helix-like DNA-binding domain superfamily/Winged helix DNA-binding domain"/>
    <property type="match status" value="1"/>
</dbReference>
<dbReference type="Pfam" id="PF05383">
    <property type="entry name" value="La"/>
    <property type="match status" value="1"/>
</dbReference>
<dbReference type="InterPro" id="IPR006630">
    <property type="entry name" value="La_HTH"/>
</dbReference>
<dbReference type="PANTHER" id="PTHR22792:SF155">
    <property type="entry name" value="LA-RELATED PROTEIN 1C-LIKE"/>
    <property type="match status" value="1"/>
</dbReference>
<dbReference type="PANTHER" id="PTHR22792">
    <property type="entry name" value="LUPUS LA PROTEIN-RELATED"/>
    <property type="match status" value="1"/>
</dbReference>
<evidence type="ECO:0000256" key="3">
    <source>
        <dbReference type="ARBA" id="ARBA00023242"/>
    </source>
</evidence>
<dbReference type="STRING" id="22663.A0A218WSL3"/>
<dbReference type="EMBL" id="PGOL01000185">
    <property type="protein sequence ID" value="PKI75164.1"/>
    <property type="molecule type" value="Genomic_DNA"/>
</dbReference>
<keyword evidence="2 4" id="KW-0694">RNA-binding</keyword>
<dbReference type="EMBL" id="MTKT01003414">
    <property type="protein sequence ID" value="OWM74962.1"/>
    <property type="molecule type" value="Genomic_DNA"/>
</dbReference>
<dbReference type="OrthoDB" id="340227at2759"/>
<evidence type="ECO:0000256" key="2">
    <source>
        <dbReference type="ARBA" id="ARBA00022884"/>
    </source>
</evidence>
<dbReference type="Proteomes" id="UP000197138">
    <property type="component" value="Unassembled WGS sequence"/>
</dbReference>
<dbReference type="GO" id="GO:0005634">
    <property type="term" value="C:nucleus"/>
    <property type="evidence" value="ECO:0007669"/>
    <property type="project" value="UniProtKB-SubCell"/>
</dbReference>
<dbReference type="FunFam" id="1.10.10.10:FF:000131">
    <property type="entry name" value="la-related protein 1B isoform X2"/>
    <property type="match status" value="1"/>
</dbReference>
<accession>A0A218WSL3</accession>
<reference evidence="7" key="2">
    <citation type="submission" date="2017-06" db="EMBL/GenBank/DDBJ databases">
        <title>The pomegranate genome and the genomics of punicalagin biosynthesis.</title>
        <authorList>
            <person name="Xu C."/>
        </authorList>
    </citation>
    <scope>NUCLEOTIDE SEQUENCE [LARGE SCALE GENOMIC DNA]</scope>
    <source>
        <tissue evidence="7">Fresh leaf</tissue>
    </source>
</reference>
<name>A0A218WSL3_PUNGR</name>
<feature type="region of interest" description="Disordered" evidence="5">
    <location>
        <begin position="512"/>
        <end position="539"/>
    </location>
</feature>
<feature type="compositionally biased region" description="Pro residues" evidence="5">
    <location>
        <begin position="53"/>
        <end position="67"/>
    </location>
</feature>
<proteinExistence type="predicted"/>
<evidence type="ECO:0000256" key="4">
    <source>
        <dbReference type="PROSITE-ProRule" id="PRU00332"/>
    </source>
</evidence>
<feature type="compositionally biased region" description="Polar residues" evidence="5">
    <location>
        <begin position="315"/>
        <end position="326"/>
    </location>
</feature>
<evidence type="ECO:0000313" key="10">
    <source>
        <dbReference type="Proteomes" id="UP000233551"/>
    </source>
</evidence>
<dbReference type="SUPFAM" id="SSF46785">
    <property type="entry name" value="Winged helix' DNA-binding domain"/>
    <property type="match status" value="1"/>
</dbReference>
<feature type="compositionally biased region" description="Basic and acidic residues" evidence="5">
    <location>
        <begin position="297"/>
        <end position="306"/>
    </location>
</feature>
<comment type="subcellular location">
    <subcellularLocation>
        <location evidence="1">Nucleus</location>
    </subcellularLocation>
</comment>
<feature type="compositionally biased region" description="Low complexity" evidence="5">
    <location>
        <begin position="68"/>
        <end position="78"/>
    </location>
</feature>